<dbReference type="Proteomes" id="UP000502502">
    <property type="component" value="Chromosome"/>
</dbReference>
<dbReference type="EMBL" id="CP049871">
    <property type="protein sequence ID" value="QIL01709.1"/>
    <property type="molecule type" value="Genomic_DNA"/>
</dbReference>
<evidence type="ECO:0000313" key="2">
    <source>
        <dbReference type="Proteomes" id="UP000502502"/>
    </source>
</evidence>
<gene>
    <name evidence="1" type="ORF">G7078_02185</name>
</gene>
<evidence type="ECO:0000313" key="1">
    <source>
        <dbReference type="EMBL" id="QIL01709.1"/>
    </source>
</evidence>
<protein>
    <submittedName>
        <fullName evidence="1">Ribonuclease</fullName>
    </submittedName>
</protein>
<keyword evidence="2" id="KW-1185">Reference proteome</keyword>
<proteinExistence type="predicted"/>
<reference evidence="1 2" key="1">
    <citation type="submission" date="2020-03" db="EMBL/GenBank/DDBJ databases">
        <title>Sphingomonas sp. nov., isolated from fish.</title>
        <authorList>
            <person name="Hyun D.-W."/>
            <person name="Bae J.-W."/>
        </authorList>
    </citation>
    <scope>NUCLEOTIDE SEQUENCE [LARGE SCALE GENOMIC DNA]</scope>
    <source>
        <strain evidence="1 2">HDW15C</strain>
    </source>
</reference>
<name>A0A6G7ZLB3_9SPHN</name>
<organism evidence="1 2">
    <name type="scientific">Sphingomonas sinipercae</name>
    <dbReference type="NCBI Taxonomy" id="2714944"/>
    <lineage>
        <taxon>Bacteria</taxon>
        <taxon>Pseudomonadati</taxon>
        <taxon>Pseudomonadota</taxon>
        <taxon>Alphaproteobacteria</taxon>
        <taxon>Sphingomonadales</taxon>
        <taxon>Sphingomonadaceae</taxon>
        <taxon>Sphingomonas</taxon>
    </lineage>
</organism>
<accession>A0A6G7ZLB3</accession>
<dbReference type="RefSeq" id="WP_166092525.1">
    <property type="nucleotide sequence ID" value="NZ_CP049871.1"/>
</dbReference>
<sequence>MPDRLVERGIGETRSVRIAGGEIVEARILVDGVVPASSIVEARLAQAGKPAIATASGAEYLLPGGAPGITEGAACLIEVTREQIAGSEPWKRPLARLALRGAAPAVAGLPGEALAFPSPVDQLEAAGWSDLLDEARSGIVRFPGGELRVSPTPAMTLIDVDGHLPAAELALKAATAAARTILRHGIGGSIGIDFPTVAGKGPRQAIAEAFDAALPQPFERTTVNGFGFLQVVRPRRHPSLFELAQERASFEARALLRQAAMGGPGSKRLVAHPAVAALLERNPAWLEQLARQIGGTVSLRAEPSLAISGAYAEQA</sequence>
<dbReference type="KEGG" id="ssin:G7078_02185"/>
<dbReference type="AlphaFoldDB" id="A0A6G7ZLB3"/>